<dbReference type="AlphaFoldDB" id="A0AAW2I241"/>
<sequence length="494" mass="55752">MLDLENFDLELDEDLPAGPLNKSNLFENSISLPWSQSKPKEKTVTNCTQSEKSNNIDILHWLKEKNTDSPKPSQEKRKVVKDCDILDVRCDIFNTSIKNTDILDFAKDEINDQNKNCAKRILTHRKFPGPAGLLPDKPLKDLSDINLVVDNSTEKVSSEGAKESVILCSQTSSVFTEASYKKLISDFDMGKENCPLNKYTIDWIKKRAVKKSLYCKKIPFLPVILHNVDHSAPDPVLTLRDSTGEIYGILHREVWADLGAKLYPGAALALKQVGVLITGIARRQIYLNITHNNIINIYCYSEDDETVETNSVNQLNKGDILRLISEWESATPNVEPRSPVKPFTTIGGQKSNYPVRTVVSVTKNTVNNVENKNRQENKSNVNDNKTSISNFMEDDFNDFIASLDEDSISGLTSTQKEETRTWNDNIVRKRKINDFEHDSNSSNKSYCKRPDESILKCTASNEPSKFLLGSHPLSQAETQIVEEVLDGINFDDFD</sequence>
<dbReference type="PANTHER" id="PTHR14523:SF1">
    <property type="entry name" value="HOMOLOGOUS RECOMBINATION OB-FOLD PROTEIN"/>
    <property type="match status" value="1"/>
</dbReference>
<name>A0AAW2I241_9NEOP</name>
<gene>
    <name evidence="2" type="ORF">PYX00_003533</name>
</gene>
<dbReference type="InterPro" id="IPR028045">
    <property type="entry name" value="HROB"/>
</dbReference>
<organism evidence="2">
    <name type="scientific">Menopon gallinae</name>
    <name type="common">poultry shaft louse</name>
    <dbReference type="NCBI Taxonomy" id="328185"/>
    <lineage>
        <taxon>Eukaryota</taxon>
        <taxon>Metazoa</taxon>
        <taxon>Ecdysozoa</taxon>
        <taxon>Arthropoda</taxon>
        <taxon>Hexapoda</taxon>
        <taxon>Insecta</taxon>
        <taxon>Pterygota</taxon>
        <taxon>Neoptera</taxon>
        <taxon>Paraneoptera</taxon>
        <taxon>Psocodea</taxon>
        <taxon>Troctomorpha</taxon>
        <taxon>Phthiraptera</taxon>
        <taxon>Amblycera</taxon>
        <taxon>Menoponidae</taxon>
        <taxon>Menopon</taxon>
    </lineage>
</organism>
<proteinExistence type="predicted"/>
<dbReference type="InterPro" id="IPR058570">
    <property type="entry name" value="HROB_OB"/>
</dbReference>
<dbReference type="EMBL" id="JARGDH010000002">
    <property type="protein sequence ID" value="KAL0275789.1"/>
    <property type="molecule type" value="Genomic_DNA"/>
</dbReference>
<comment type="caution">
    <text evidence="2">The sequence shown here is derived from an EMBL/GenBank/DDBJ whole genome shotgun (WGS) entry which is preliminary data.</text>
</comment>
<dbReference type="EMBL" id="JARGDH010000002">
    <property type="protein sequence ID" value="KAL0275788.1"/>
    <property type="molecule type" value="Genomic_DNA"/>
</dbReference>
<evidence type="ECO:0000313" key="2">
    <source>
        <dbReference type="EMBL" id="KAL0275788.1"/>
    </source>
</evidence>
<dbReference type="Pfam" id="PF15072">
    <property type="entry name" value="HROB"/>
    <property type="match status" value="1"/>
</dbReference>
<dbReference type="GO" id="GO:0000725">
    <property type="term" value="P:recombinational repair"/>
    <property type="evidence" value="ECO:0007669"/>
    <property type="project" value="InterPro"/>
</dbReference>
<protein>
    <recommendedName>
        <fullName evidence="1">Homologous recombination OB-fold protein OB-fold domain-containing protein</fullName>
    </recommendedName>
</protein>
<evidence type="ECO:0000259" key="1">
    <source>
        <dbReference type="Pfam" id="PF15072"/>
    </source>
</evidence>
<reference evidence="2" key="1">
    <citation type="journal article" date="2024" name="Gigascience">
        <title>Chromosome-level genome of the poultry shaft louse Menopon gallinae provides insight into the host-switching and adaptive evolution of parasitic lice.</title>
        <authorList>
            <person name="Xu Y."/>
            <person name="Ma L."/>
            <person name="Liu S."/>
            <person name="Liang Y."/>
            <person name="Liu Q."/>
            <person name="He Z."/>
            <person name="Tian L."/>
            <person name="Duan Y."/>
            <person name="Cai W."/>
            <person name="Li H."/>
            <person name="Song F."/>
        </authorList>
    </citation>
    <scope>NUCLEOTIDE SEQUENCE</scope>
    <source>
        <strain evidence="2">Cailab_2023a</strain>
    </source>
</reference>
<feature type="domain" description="Homologous recombination OB-fold protein OB-fold" evidence="1">
    <location>
        <begin position="216"/>
        <end position="299"/>
    </location>
</feature>
<dbReference type="PANTHER" id="PTHR14523">
    <property type="entry name" value="UNCHARACTERIZED PROTEIN C17ORF53 HOMOLOG"/>
    <property type="match status" value="1"/>
</dbReference>
<accession>A0AAW2I241</accession>